<accession>T1JT58</accession>
<organism evidence="2 3">
    <name type="scientific">Tetranychus urticae</name>
    <name type="common">Two-spotted spider mite</name>
    <dbReference type="NCBI Taxonomy" id="32264"/>
    <lineage>
        <taxon>Eukaryota</taxon>
        <taxon>Metazoa</taxon>
        <taxon>Ecdysozoa</taxon>
        <taxon>Arthropoda</taxon>
        <taxon>Chelicerata</taxon>
        <taxon>Arachnida</taxon>
        <taxon>Acari</taxon>
        <taxon>Acariformes</taxon>
        <taxon>Trombidiformes</taxon>
        <taxon>Prostigmata</taxon>
        <taxon>Eleutherengona</taxon>
        <taxon>Raphignathae</taxon>
        <taxon>Tetranychoidea</taxon>
        <taxon>Tetranychidae</taxon>
        <taxon>Tetranychus</taxon>
    </lineage>
</organism>
<keyword evidence="3" id="KW-1185">Reference proteome</keyword>
<dbReference type="EMBL" id="CAEY01000473">
    <property type="status" value="NOT_ANNOTATED_CDS"/>
    <property type="molecule type" value="Genomic_DNA"/>
</dbReference>
<reference evidence="2" key="2">
    <citation type="submission" date="2015-06" db="UniProtKB">
        <authorList>
            <consortium name="EnsemblMetazoa"/>
        </authorList>
    </citation>
    <scope>IDENTIFICATION</scope>
</reference>
<feature type="region of interest" description="Disordered" evidence="1">
    <location>
        <begin position="51"/>
        <end position="71"/>
    </location>
</feature>
<sequence>MVRAQRKAVGSKRVRVTPHKVMKKIQLTLKDFSQFVLVSFGRFLHMTSADLRGKGAYHKREPHPQYDRRRG</sequence>
<reference evidence="3" key="1">
    <citation type="submission" date="2011-08" db="EMBL/GenBank/DDBJ databases">
        <authorList>
            <person name="Rombauts S."/>
        </authorList>
    </citation>
    <scope>NUCLEOTIDE SEQUENCE</scope>
    <source>
        <strain evidence="3">London</strain>
    </source>
</reference>
<evidence type="ECO:0000313" key="3">
    <source>
        <dbReference type="Proteomes" id="UP000015104"/>
    </source>
</evidence>
<dbReference type="EnsemblMetazoa" id="tetur01g12950.1">
    <property type="protein sequence ID" value="tetur01g12950.1"/>
    <property type="gene ID" value="tetur01g12950"/>
</dbReference>
<proteinExistence type="predicted"/>
<evidence type="ECO:0000313" key="2">
    <source>
        <dbReference type="EnsemblMetazoa" id="tetur01g12950.1"/>
    </source>
</evidence>
<name>T1JT58_TETUR</name>
<feature type="compositionally biased region" description="Basic and acidic residues" evidence="1">
    <location>
        <begin position="58"/>
        <end position="71"/>
    </location>
</feature>
<dbReference type="Proteomes" id="UP000015104">
    <property type="component" value="Unassembled WGS sequence"/>
</dbReference>
<dbReference type="AlphaFoldDB" id="T1JT58"/>
<evidence type="ECO:0000256" key="1">
    <source>
        <dbReference type="SAM" id="MobiDB-lite"/>
    </source>
</evidence>
<protein>
    <submittedName>
        <fullName evidence="2">Uncharacterized protein</fullName>
    </submittedName>
</protein>
<dbReference type="HOGENOM" id="CLU_2743281_0_0_1"/>